<dbReference type="AlphaFoldDB" id="A0A380DKN9"/>
<dbReference type="EMBL" id="UHAP01000001">
    <property type="protein sequence ID" value="SUK34575.1"/>
    <property type="molecule type" value="Genomic_DNA"/>
</dbReference>
<evidence type="ECO:0000313" key="3">
    <source>
        <dbReference type="Proteomes" id="UP000255091"/>
    </source>
</evidence>
<name>A0A380DKN9_STAAU</name>
<sequence>MGKNGLVDGRGKGKPKSMMTPEEQKEAEIQALKAQNRLLEMENDV</sequence>
<proteinExistence type="predicted"/>
<organism evidence="2 3">
    <name type="scientific">Staphylococcus aureus</name>
    <dbReference type="NCBI Taxonomy" id="1280"/>
    <lineage>
        <taxon>Bacteria</taxon>
        <taxon>Bacillati</taxon>
        <taxon>Bacillota</taxon>
        <taxon>Bacilli</taxon>
        <taxon>Bacillales</taxon>
        <taxon>Staphylococcaceae</taxon>
        <taxon>Staphylococcus</taxon>
    </lineage>
</organism>
<feature type="region of interest" description="Disordered" evidence="1">
    <location>
        <begin position="1"/>
        <end position="25"/>
    </location>
</feature>
<gene>
    <name evidence="2" type="ORF">NCTC6133_00708</name>
</gene>
<evidence type="ECO:0000256" key="1">
    <source>
        <dbReference type="SAM" id="MobiDB-lite"/>
    </source>
</evidence>
<accession>A0A380DKN9</accession>
<dbReference type="Proteomes" id="UP000255091">
    <property type="component" value="Unassembled WGS sequence"/>
</dbReference>
<evidence type="ECO:0000313" key="2">
    <source>
        <dbReference type="EMBL" id="SUK34575.1"/>
    </source>
</evidence>
<protein>
    <submittedName>
        <fullName evidence="2">ISSth1, transposase</fullName>
    </submittedName>
</protein>
<reference evidence="2 3" key="1">
    <citation type="submission" date="2018-06" db="EMBL/GenBank/DDBJ databases">
        <authorList>
            <consortium name="Pathogen Informatics"/>
            <person name="Doyle S."/>
        </authorList>
    </citation>
    <scope>NUCLEOTIDE SEQUENCE [LARGE SCALE GENOMIC DNA]</scope>
    <source>
        <strain evidence="2 3">NCTC6133</strain>
    </source>
</reference>